<dbReference type="Proteomes" id="UP001139409">
    <property type="component" value="Unassembled WGS sequence"/>
</dbReference>
<dbReference type="PROSITE" id="PS51257">
    <property type="entry name" value="PROKAR_LIPOPROTEIN"/>
    <property type="match status" value="1"/>
</dbReference>
<dbReference type="EMBL" id="JAIXNE010000005">
    <property type="protein sequence ID" value="MCA6078023.1"/>
    <property type="molecule type" value="Genomic_DNA"/>
</dbReference>
<reference evidence="6" key="1">
    <citation type="submission" date="2021-09" db="EMBL/GenBank/DDBJ databases">
        <title>Fulvivirga sp. isolated from coastal sediment.</title>
        <authorList>
            <person name="Yu H."/>
        </authorList>
    </citation>
    <scope>NUCLEOTIDE SEQUENCE</scope>
    <source>
        <strain evidence="6">1062</strain>
    </source>
</reference>
<evidence type="ECO:0000259" key="5">
    <source>
        <dbReference type="PROSITE" id="PS50072"/>
    </source>
</evidence>
<evidence type="ECO:0000313" key="6">
    <source>
        <dbReference type="EMBL" id="MCA6078023.1"/>
    </source>
</evidence>
<evidence type="ECO:0000256" key="2">
    <source>
        <dbReference type="ARBA" id="ARBA00023110"/>
    </source>
</evidence>
<comment type="caution">
    <text evidence="6">The sequence shown here is derived from an EMBL/GenBank/DDBJ whole genome shotgun (WGS) entry which is preliminary data.</text>
</comment>
<dbReference type="Gene3D" id="2.40.100.10">
    <property type="entry name" value="Cyclophilin-like"/>
    <property type="match status" value="2"/>
</dbReference>
<evidence type="ECO:0000256" key="3">
    <source>
        <dbReference type="ARBA" id="ARBA00023235"/>
    </source>
</evidence>
<name>A0A9X1HVW7_9BACT</name>
<dbReference type="PRINTS" id="PR00153">
    <property type="entry name" value="CSAPPISMRASE"/>
</dbReference>
<dbReference type="RefSeq" id="WP_225698884.1">
    <property type="nucleotide sequence ID" value="NZ_JAIXNE010000005.1"/>
</dbReference>
<keyword evidence="3 4" id="KW-0413">Isomerase</keyword>
<sequence>MKSRNWLIGLTLGMVLFSACSTEKDYLVTIHTEYGDMHAVLYDETPQHKENFIKLTKEGFYDSLIFHRVIENFMIQGGDPESRNAQPGLPLGSGGPGYTVPAEFVPKYHHKKGALSAARLGDQQNPSKASSGSQFYIVQGQVYSEEEITIDMQKLGMIAQRAMQQNDSLAKYCAQVYQTQGSAGYAALLLDLKDSLSSMTGMDYKRTMDPARMKDYTTIGGAPHLDDEYTVFGEVIDGMEIIDKIAVQPTDQRDRPVEDISFTISVEELPRSRITKDYGYEFPLIEN</sequence>
<dbReference type="InterPro" id="IPR002130">
    <property type="entry name" value="Cyclophilin-type_PPIase_dom"/>
</dbReference>
<dbReference type="InterPro" id="IPR020892">
    <property type="entry name" value="Cyclophilin-type_PPIase_CS"/>
</dbReference>
<dbReference type="InterPro" id="IPR044666">
    <property type="entry name" value="Cyclophilin_A-like"/>
</dbReference>
<comment type="catalytic activity">
    <reaction evidence="4">
        <text>[protein]-peptidylproline (omega=180) = [protein]-peptidylproline (omega=0)</text>
        <dbReference type="Rhea" id="RHEA:16237"/>
        <dbReference type="Rhea" id="RHEA-COMP:10747"/>
        <dbReference type="Rhea" id="RHEA-COMP:10748"/>
        <dbReference type="ChEBI" id="CHEBI:83833"/>
        <dbReference type="ChEBI" id="CHEBI:83834"/>
        <dbReference type="EC" id="5.2.1.8"/>
    </reaction>
</comment>
<keyword evidence="2 4" id="KW-0697">Rotamase</keyword>
<dbReference type="PROSITE" id="PS50072">
    <property type="entry name" value="CSA_PPIASE_2"/>
    <property type="match status" value="1"/>
</dbReference>
<dbReference type="GO" id="GO:0003755">
    <property type="term" value="F:peptidyl-prolyl cis-trans isomerase activity"/>
    <property type="evidence" value="ECO:0007669"/>
    <property type="project" value="UniProtKB-UniRule"/>
</dbReference>
<dbReference type="Pfam" id="PF00160">
    <property type="entry name" value="Pro_isomerase"/>
    <property type="match status" value="2"/>
</dbReference>
<dbReference type="GO" id="GO:0006457">
    <property type="term" value="P:protein folding"/>
    <property type="evidence" value="ECO:0007669"/>
    <property type="project" value="InterPro"/>
</dbReference>
<dbReference type="PROSITE" id="PS00170">
    <property type="entry name" value="CSA_PPIASE_1"/>
    <property type="match status" value="1"/>
</dbReference>
<dbReference type="PANTHER" id="PTHR45625">
    <property type="entry name" value="PEPTIDYL-PROLYL CIS-TRANS ISOMERASE-RELATED"/>
    <property type="match status" value="1"/>
</dbReference>
<keyword evidence="7" id="KW-1185">Reference proteome</keyword>
<dbReference type="InterPro" id="IPR029000">
    <property type="entry name" value="Cyclophilin-like_dom_sf"/>
</dbReference>
<dbReference type="SUPFAM" id="SSF50891">
    <property type="entry name" value="Cyclophilin-like"/>
    <property type="match status" value="1"/>
</dbReference>
<organism evidence="6 7">
    <name type="scientific">Fulvivirga sedimenti</name>
    <dbReference type="NCBI Taxonomy" id="2879465"/>
    <lineage>
        <taxon>Bacteria</taxon>
        <taxon>Pseudomonadati</taxon>
        <taxon>Bacteroidota</taxon>
        <taxon>Cytophagia</taxon>
        <taxon>Cytophagales</taxon>
        <taxon>Fulvivirgaceae</taxon>
        <taxon>Fulvivirga</taxon>
    </lineage>
</organism>
<comment type="function">
    <text evidence="4">PPIases accelerate the folding of proteins. It catalyzes the cis-trans isomerization of proline imidic peptide bonds in oligopeptides.</text>
</comment>
<accession>A0A9X1HVW7</accession>
<dbReference type="AlphaFoldDB" id="A0A9X1HVW7"/>
<comment type="similarity">
    <text evidence="1 4">Belongs to the cyclophilin-type PPIase family.</text>
</comment>
<dbReference type="EC" id="5.2.1.8" evidence="4"/>
<evidence type="ECO:0000313" key="7">
    <source>
        <dbReference type="Proteomes" id="UP001139409"/>
    </source>
</evidence>
<dbReference type="PANTHER" id="PTHR45625:SF4">
    <property type="entry name" value="PEPTIDYLPROLYL ISOMERASE DOMAIN AND WD REPEAT-CONTAINING PROTEIN 1"/>
    <property type="match status" value="1"/>
</dbReference>
<protein>
    <recommendedName>
        <fullName evidence="4">Peptidyl-prolyl cis-trans isomerase</fullName>
        <shortName evidence="4">PPIase</shortName>
        <ecNumber evidence="4">5.2.1.8</ecNumber>
    </recommendedName>
</protein>
<evidence type="ECO:0000256" key="4">
    <source>
        <dbReference type="RuleBase" id="RU363019"/>
    </source>
</evidence>
<evidence type="ECO:0000256" key="1">
    <source>
        <dbReference type="ARBA" id="ARBA00007365"/>
    </source>
</evidence>
<feature type="domain" description="PPIase cyclophilin-type" evidence="5">
    <location>
        <begin position="31"/>
        <end position="267"/>
    </location>
</feature>
<proteinExistence type="inferred from homology"/>
<gene>
    <name evidence="6" type="ORF">LDX50_24325</name>
</gene>
<dbReference type="CDD" id="cd00317">
    <property type="entry name" value="cyclophilin"/>
    <property type="match status" value="1"/>
</dbReference>